<dbReference type="RefSeq" id="WP_190432748.1">
    <property type="nucleotide sequence ID" value="NZ_JAMPKM010000083.1"/>
</dbReference>
<reference evidence="1 2" key="1">
    <citation type="submission" date="2022-04" db="EMBL/GenBank/DDBJ databases">
        <title>Positive selection, recombination, and allopatry shape intraspecific diversity of widespread and dominant cyanobacteria.</title>
        <authorList>
            <person name="Wei J."/>
            <person name="Shu W."/>
            <person name="Hu C."/>
        </authorList>
    </citation>
    <scope>NUCLEOTIDE SEQUENCE [LARGE SCALE GENOMIC DNA]</scope>
    <source>
        <strain evidence="1 2">GB2-A4</strain>
    </source>
</reference>
<evidence type="ECO:0000313" key="2">
    <source>
        <dbReference type="Proteomes" id="UP001464891"/>
    </source>
</evidence>
<evidence type="ECO:0000313" key="1">
    <source>
        <dbReference type="EMBL" id="MEP0821181.1"/>
    </source>
</evidence>
<proteinExistence type="predicted"/>
<comment type="caution">
    <text evidence="1">The sequence shown here is derived from an EMBL/GenBank/DDBJ whole genome shotgun (WGS) entry which is preliminary data.</text>
</comment>
<organism evidence="1 2">
    <name type="scientific">Trichocoleus desertorum GB2-A4</name>
    <dbReference type="NCBI Taxonomy" id="2933944"/>
    <lineage>
        <taxon>Bacteria</taxon>
        <taxon>Bacillati</taxon>
        <taxon>Cyanobacteriota</taxon>
        <taxon>Cyanophyceae</taxon>
        <taxon>Leptolyngbyales</taxon>
        <taxon>Trichocoleusaceae</taxon>
        <taxon>Trichocoleus</taxon>
    </lineage>
</organism>
<name>A0ABV0JJH4_9CYAN</name>
<sequence length="149" mass="16905">MQQDRDFFLQHPETDYYVRPITSAEVMEGQSMGKVVDATARVLVGEVAPGSRVRLTILDDLPPPLDEFRALQQQLRQELGAKPATLRDRIKHNQKSRPRAQGFGLAWVETSETLPQISQFTLLEINAKVLRSRFGCRCCELHAGTRFVL</sequence>
<dbReference type="Proteomes" id="UP001464891">
    <property type="component" value="Unassembled WGS sequence"/>
</dbReference>
<accession>A0ABV0JJH4</accession>
<dbReference type="EMBL" id="JAMPKM010000083">
    <property type="protein sequence ID" value="MEP0821181.1"/>
    <property type="molecule type" value="Genomic_DNA"/>
</dbReference>
<gene>
    <name evidence="1" type="ORF">NC998_29510</name>
</gene>
<keyword evidence="2" id="KW-1185">Reference proteome</keyword>
<protein>
    <submittedName>
        <fullName evidence="1">Uncharacterized protein</fullName>
    </submittedName>
</protein>